<reference evidence="1 2" key="1">
    <citation type="journal article" date="2016" name="Mol. Biol. Evol.">
        <title>Comparative Genomics of Early-Diverging Mushroom-Forming Fungi Provides Insights into the Origins of Lignocellulose Decay Capabilities.</title>
        <authorList>
            <person name="Nagy L.G."/>
            <person name="Riley R."/>
            <person name="Tritt A."/>
            <person name="Adam C."/>
            <person name="Daum C."/>
            <person name="Floudas D."/>
            <person name="Sun H."/>
            <person name="Yadav J.S."/>
            <person name="Pangilinan J."/>
            <person name="Larsson K.H."/>
            <person name="Matsuura K."/>
            <person name="Barry K."/>
            <person name="Labutti K."/>
            <person name="Kuo R."/>
            <person name="Ohm R.A."/>
            <person name="Bhattacharya S.S."/>
            <person name="Shirouzu T."/>
            <person name="Yoshinaga Y."/>
            <person name="Martin F.M."/>
            <person name="Grigoriev I.V."/>
            <person name="Hibbett D.S."/>
        </authorList>
    </citation>
    <scope>NUCLEOTIDE SEQUENCE [LARGE SCALE GENOMIC DNA]</scope>
    <source>
        <strain evidence="1 2">TUFC12733</strain>
    </source>
</reference>
<protein>
    <submittedName>
        <fullName evidence="1">Uncharacterized protein</fullName>
    </submittedName>
</protein>
<keyword evidence="2" id="KW-1185">Reference proteome</keyword>
<dbReference type="AlphaFoldDB" id="A0A167KG64"/>
<gene>
    <name evidence="1" type="ORF">CALVIDRAFT_579831</name>
</gene>
<evidence type="ECO:0000313" key="1">
    <source>
        <dbReference type="EMBL" id="KZO94617.1"/>
    </source>
</evidence>
<dbReference type="Proteomes" id="UP000076738">
    <property type="component" value="Unassembled WGS sequence"/>
</dbReference>
<organism evidence="1 2">
    <name type="scientific">Calocera viscosa (strain TUFC12733)</name>
    <dbReference type="NCBI Taxonomy" id="1330018"/>
    <lineage>
        <taxon>Eukaryota</taxon>
        <taxon>Fungi</taxon>
        <taxon>Dikarya</taxon>
        <taxon>Basidiomycota</taxon>
        <taxon>Agaricomycotina</taxon>
        <taxon>Dacrymycetes</taxon>
        <taxon>Dacrymycetales</taxon>
        <taxon>Dacrymycetaceae</taxon>
        <taxon>Calocera</taxon>
    </lineage>
</organism>
<sequence>MSSAAWEPHALYIVICRYIEPDEFEPSNLYYIGYCCPNAGLQVLHLTESASRYWDWSNSMASAVLGGAIVILKVAHWDISYPTRITALLQRLRQGPPNDNIEVAVNDLDNGKAMARFILSWLNPDRQAYEGAKAELRGLRRQAEMMFPIDSPGCRMQESRFCVESCPMQYSEFV</sequence>
<accession>A0A167KG64</accession>
<evidence type="ECO:0000313" key="2">
    <source>
        <dbReference type="Proteomes" id="UP000076738"/>
    </source>
</evidence>
<name>A0A167KG64_CALVF</name>
<dbReference type="EMBL" id="KV417293">
    <property type="protein sequence ID" value="KZO94617.1"/>
    <property type="molecule type" value="Genomic_DNA"/>
</dbReference>
<proteinExistence type="predicted"/>